<dbReference type="Proteomes" id="UP000828941">
    <property type="component" value="Chromosome 1"/>
</dbReference>
<proteinExistence type="predicted"/>
<evidence type="ECO:0000313" key="2">
    <source>
        <dbReference type="Proteomes" id="UP000828941"/>
    </source>
</evidence>
<accession>A0ACB9Q6A1</accession>
<keyword evidence="2" id="KW-1185">Reference proteome</keyword>
<evidence type="ECO:0000313" key="1">
    <source>
        <dbReference type="EMBL" id="KAI4356579.1"/>
    </source>
</evidence>
<protein>
    <submittedName>
        <fullName evidence="1">Uncharacterized protein</fullName>
    </submittedName>
</protein>
<reference evidence="1 2" key="1">
    <citation type="journal article" date="2022" name="DNA Res.">
        <title>Chromosomal-level genome assembly of the orchid tree Bauhinia variegata (Leguminosae; Cercidoideae) supports the allotetraploid origin hypothesis of Bauhinia.</title>
        <authorList>
            <person name="Zhong Y."/>
            <person name="Chen Y."/>
            <person name="Zheng D."/>
            <person name="Pang J."/>
            <person name="Liu Y."/>
            <person name="Luo S."/>
            <person name="Meng S."/>
            <person name="Qian L."/>
            <person name="Wei D."/>
            <person name="Dai S."/>
            <person name="Zhou R."/>
        </authorList>
    </citation>
    <scope>NUCLEOTIDE SEQUENCE [LARGE SCALE GENOMIC DNA]</scope>
    <source>
        <strain evidence="1">BV-YZ2020</strain>
    </source>
</reference>
<gene>
    <name evidence="1" type="ORF">L6164_000594</name>
</gene>
<dbReference type="EMBL" id="CM039426">
    <property type="protein sequence ID" value="KAI4356579.1"/>
    <property type="molecule type" value="Genomic_DNA"/>
</dbReference>
<comment type="caution">
    <text evidence="1">The sequence shown here is derived from an EMBL/GenBank/DDBJ whole genome shotgun (WGS) entry which is preliminary data.</text>
</comment>
<organism evidence="1 2">
    <name type="scientific">Bauhinia variegata</name>
    <name type="common">Purple orchid tree</name>
    <name type="synonym">Phanera variegata</name>
    <dbReference type="NCBI Taxonomy" id="167791"/>
    <lineage>
        <taxon>Eukaryota</taxon>
        <taxon>Viridiplantae</taxon>
        <taxon>Streptophyta</taxon>
        <taxon>Embryophyta</taxon>
        <taxon>Tracheophyta</taxon>
        <taxon>Spermatophyta</taxon>
        <taxon>Magnoliopsida</taxon>
        <taxon>eudicotyledons</taxon>
        <taxon>Gunneridae</taxon>
        <taxon>Pentapetalae</taxon>
        <taxon>rosids</taxon>
        <taxon>fabids</taxon>
        <taxon>Fabales</taxon>
        <taxon>Fabaceae</taxon>
        <taxon>Cercidoideae</taxon>
        <taxon>Cercideae</taxon>
        <taxon>Bauhiniinae</taxon>
        <taxon>Bauhinia</taxon>
    </lineage>
</organism>
<sequence length="213" mass="24008">MSVSIVDHGLPYDTHNLYDVTFYAHTIHTLLTNAPSMVDSWLSDVTTQQPTAGGPLIVGLDVEWRPNFRRNMQNPVAILQLCVGQRCLIFQILHSPDIPKSLIDFLGNANHTFVGVGIEEDAEKLIEDYSLTVATTVDLRKLAEEKLGARELRNSGLKTLAMRVLGKEIEKPKTVSRSRWDNLWLTPWQVQYACIDAFISFEVARRLYAGNVL</sequence>
<name>A0ACB9Q6A1_BAUVA</name>